<evidence type="ECO:0000313" key="8">
    <source>
        <dbReference type="EMBL" id="VDN96619.1"/>
    </source>
</evidence>
<sequence length="315" mass="35350">MWHLIRRFIGEFMSAFITNLPALFFDHTRKNQHFVNGIYSASIIYLAIFVTFIISGAQINPMTTLAVVLTRRMSIVFVPFYLIAQLLGTACALLAGIVLSPFARNLTQPGMPMPGPGVSDDQAIIMEIIITFVLELAIVALLDELRLPSFNCLNRINAFVLLIGVFFWIETTAIPISGACTNPARSLAASLINLSFKRQYIYLIGPPIGATLAVLVQEVFLSPDASFARLRALLNIREHFDRNIFHSEQTLQTQNANVKIDYFRKSSSGSFTSTKESFEVDYNRIPRMRLHFPRLFNAVLTRVSSSSIEDPDTQH</sequence>
<dbReference type="InterPro" id="IPR023271">
    <property type="entry name" value="Aquaporin-like"/>
</dbReference>
<dbReference type="PANTHER" id="PTHR19139:SF199">
    <property type="entry name" value="MIP17260P"/>
    <property type="match status" value="1"/>
</dbReference>
<dbReference type="GO" id="GO:0015250">
    <property type="term" value="F:water channel activity"/>
    <property type="evidence" value="ECO:0007669"/>
    <property type="project" value="TreeGrafter"/>
</dbReference>
<evidence type="ECO:0000256" key="4">
    <source>
        <dbReference type="ARBA" id="ARBA00022989"/>
    </source>
</evidence>
<evidence type="ECO:0000256" key="7">
    <source>
        <dbReference type="SAM" id="Phobius"/>
    </source>
</evidence>
<evidence type="ECO:0000256" key="2">
    <source>
        <dbReference type="ARBA" id="ARBA00006175"/>
    </source>
</evidence>
<keyword evidence="3 6" id="KW-0812">Transmembrane</keyword>
<keyword evidence="4 7" id="KW-1133">Transmembrane helix</keyword>
<reference evidence="10" key="1">
    <citation type="submission" date="2017-02" db="UniProtKB">
        <authorList>
            <consortium name="WormBaseParasite"/>
        </authorList>
    </citation>
    <scope>IDENTIFICATION</scope>
</reference>
<dbReference type="Gene3D" id="1.20.1080.10">
    <property type="entry name" value="Glycerol uptake facilitator protein"/>
    <property type="match status" value="1"/>
</dbReference>
<evidence type="ECO:0000313" key="10">
    <source>
        <dbReference type="WBParaSite" id="HNAJ_0000076001-mRNA-1"/>
    </source>
</evidence>
<keyword evidence="6" id="KW-0813">Transport</keyword>
<dbReference type="PANTHER" id="PTHR19139">
    <property type="entry name" value="AQUAPORIN TRANSPORTER"/>
    <property type="match status" value="1"/>
</dbReference>
<feature type="transmembrane region" description="Helical" evidence="7">
    <location>
        <begin position="199"/>
        <end position="221"/>
    </location>
</feature>
<accession>A0A0R3T1K4</accession>
<feature type="transmembrane region" description="Helical" evidence="7">
    <location>
        <begin position="123"/>
        <end position="144"/>
    </location>
</feature>
<keyword evidence="5 7" id="KW-0472">Membrane</keyword>
<organism evidence="10">
    <name type="scientific">Rodentolepis nana</name>
    <name type="common">Dwarf tapeworm</name>
    <name type="synonym">Hymenolepis nana</name>
    <dbReference type="NCBI Taxonomy" id="102285"/>
    <lineage>
        <taxon>Eukaryota</taxon>
        <taxon>Metazoa</taxon>
        <taxon>Spiralia</taxon>
        <taxon>Lophotrochozoa</taxon>
        <taxon>Platyhelminthes</taxon>
        <taxon>Cestoda</taxon>
        <taxon>Eucestoda</taxon>
        <taxon>Cyclophyllidea</taxon>
        <taxon>Hymenolepididae</taxon>
        <taxon>Rodentolepis</taxon>
    </lineage>
</organism>
<feature type="transmembrane region" description="Helical" evidence="7">
    <location>
        <begin position="7"/>
        <end position="25"/>
    </location>
</feature>
<feature type="transmembrane region" description="Helical" evidence="7">
    <location>
        <begin position="156"/>
        <end position="179"/>
    </location>
</feature>
<keyword evidence="9" id="KW-1185">Reference proteome</keyword>
<evidence type="ECO:0000256" key="5">
    <source>
        <dbReference type="ARBA" id="ARBA00023136"/>
    </source>
</evidence>
<evidence type="ECO:0000256" key="6">
    <source>
        <dbReference type="RuleBase" id="RU000477"/>
    </source>
</evidence>
<dbReference type="STRING" id="102285.A0A0R3T1K4"/>
<dbReference type="GO" id="GO:0005886">
    <property type="term" value="C:plasma membrane"/>
    <property type="evidence" value="ECO:0007669"/>
    <property type="project" value="TreeGrafter"/>
</dbReference>
<dbReference type="Proteomes" id="UP000278807">
    <property type="component" value="Unassembled WGS sequence"/>
</dbReference>
<feature type="transmembrane region" description="Helical" evidence="7">
    <location>
        <begin position="37"/>
        <end position="59"/>
    </location>
</feature>
<dbReference type="InterPro" id="IPR034294">
    <property type="entry name" value="Aquaporin_transptr"/>
</dbReference>
<evidence type="ECO:0000256" key="3">
    <source>
        <dbReference type="ARBA" id="ARBA00022692"/>
    </source>
</evidence>
<reference evidence="8 9" key="2">
    <citation type="submission" date="2018-11" db="EMBL/GenBank/DDBJ databases">
        <authorList>
            <consortium name="Pathogen Informatics"/>
        </authorList>
    </citation>
    <scope>NUCLEOTIDE SEQUENCE [LARGE SCALE GENOMIC DNA]</scope>
</reference>
<dbReference type="AlphaFoldDB" id="A0A0R3T1K4"/>
<dbReference type="PRINTS" id="PR00783">
    <property type="entry name" value="MINTRINSICP"/>
</dbReference>
<dbReference type="OrthoDB" id="6255757at2759"/>
<protein>
    <submittedName>
        <fullName evidence="10">Aquaporin</fullName>
    </submittedName>
</protein>
<comment type="subcellular location">
    <subcellularLocation>
        <location evidence="1">Membrane</location>
        <topology evidence="1">Multi-pass membrane protein</topology>
    </subcellularLocation>
</comment>
<dbReference type="Pfam" id="PF00230">
    <property type="entry name" value="MIP"/>
    <property type="match status" value="1"/>
</dbReference>
<dbReference type="WBParaSite" id="HNAJ_0000076001-mRNA-1">
    <property type="protein sequence ID" value="HNAJ_0000076001-mRNA-1"/>
    <property type="gene ID" value="HNAJ_0000076001"/>
</dbReference>
<gene>
    <name evidence="8" type="ORF">HNAJ_LOCUS760</name>
</gene>
<proteinExistence type="inferred from homology"/>
<evidence type="ECO:0000256" key="1">
    <source>
        <dbReference type="ARBA" id="ARBA00004141"/>
    </source>
</evidence>
<dbReference type="EMBL" id="UZAE01000240">
    <property type="protein sequence ID" value="VDN96619.1"/>
    <property type="molecule type" value="Genomic_DNA"/>
</dbReference>
<feature type="transmembrane region" description="Helical" evidence="7">
    <location>
        <begin position="80"/>
        <end position="103"/>
    </location>
</feature>
<name>A0A0R3T1K4_RODNA</name>
<dbReference type="InterPro" id="IPR000425">
    <property type="entry name" value="MIP"/>
</dbReference>
<dbReference type="SUPFAM" id="SSF81338">
    <property type="entry name" value="Aquaporin-like"/>
    <property type="match status" value="1"/>
</dbReference>
<evidence type="ECO:0000313" key="9">
    <source>
        <dbReference type="Proteomes" id="UP000278807"/>
    </source>
</evidence>
<comment type="similarity">
    <text evidence="2 6">Belongs to the MIP/aquaporin (TC 1.A.8) family.</text>
</comment>